<dbReference type="Proteomes" id="UP001139494">
    <property type="component" value="Unassembled WGS sequence"/>
</dbReference>
<name>A0A9R1CUE8_9EURY</name>
<dbReference type="AlphaFoldDB" id="A0A9R1CUE8"/>
<dbReference type="InterPro" id="IPR011032">
    <property type="entry name" value="GroES-like_sf"/>
</dbReference>
<feature type="domain" description="Enoyl reductase (ER)" evidence="2">
    <location>
        <begin position="10"/>
        <end position="321"/>
    </location>
</feature>
<dbReference type="Pfam" id="PF13602">
    <property type="entry name" value="ADH_zinc_N_2"/>
    <property type="match status" value="1"/>
</dbReference>
<evidence type="ECO:0000313" key="4">
    <source>
        <dbReference type="Proteomes" id="UP001139494"/>
    </source>
</evidence>
<dbReference type="Gene3D" id="3.90.180.10">
    <property type="entry name" value="Medium-chain alcohol dehydrogenases, catalytic domain"/>
    <property type="match status" value="1"/>
</dbReference>
<dbReference type="SMART" id="SM00829">
    <property type="entry name" value="PKS_ER"/>
    <property type="match status" value="1"/>
</dbReference>
<protein>
    <submittedName>
        <fullName evidence="3">Zinc-binding dehydrogenase</fullName>
    </submittedName>
</protein>
<reference evidence="3" key="1">
    <citation type="journal article" date="2023" name="Front. Microbiol.">
        <title>Genomic-based phylogenetic and metabolic analyses of the genus Natronomonas, and description of Natronomonas aquatica sp. nov.</title>
        <authorList>
            <person name="Garcia-Roldan A."/>
            <person name="Duran-Viseras A."/>
            <person name="de la Haba R.R."/>
            <person name="Corral P."/>
            <person name="Sanchez-Porro C."/>
            <person name="Ventosa A."/>
        </authorList>
    </citation>
    <scope>NUCLEOTIDE SEQUENCE</scope>
    <source>
        <strain evidence="3">F2-12</strain>
    </source>
</reference>
<keyword evidence="1" id="KW-0521">NADP</keyword>
<gene>
    <name evidence="3" type="ORF">KM295_10850</name>
</gene>
<evidence type="ECO:0000313" key="3">
    <source>
        <dbReference type="EMBL" id="MCQ4333972.1"/>
    </source>
</evidence>
<dbReference type="Pfam" id="PF08240">
    <property type="entry name" value="ADH_N"/>
    <property type="match status" value="1"/>
</dbReference>
<keyword evidence="4" id="KW-1185">Reference proteome</keyword>
<proteinExistence type="predicted"/>
<sequence length="323" mass="33547">MYAVRYHEAGGPEVLQYESIDRPEPGHGEVLVEIEAAAVNPVDAKLRAGSDPGAPKTTGSDLAGVVVEVGEEVAGFEPGDRVFATGLHTGRFTGGSFAEFAAVPTDLLALLPEAVGFEAGAGVALVGVTAWRALVDHAGVTPGESAFVHGGNGGVGHVAVGLADAMGVSAVCTARPEYHDALEGLGAERVIDYGREDLLEAAREATGGADVVLDHMPDEYIEADVEIAGIGGDVVIIAGEETTFPTTFPARSKELDIHMMSMSNLSRHPGMPDIAPILEALAELVADDRLEVVIDRTYPLEDGAEAHRAVMEESVLGKVLVVP</sequence>
<dbReference type="InterPro" id="IPR036291">
    <property type="entry name" value="NAD(P)-bd_dom_sf"/>
</dbReference>
<dbReference type="InterPro" id="IPR020843">
    <property type="entry name" value="ER"/>
</dbReference>
<dbReference type="GO" id="GO:0016616">
    <property type="term" value="F:oxidoreductase activity, acting on the CH-OH group of donors, NAD or NADP as acceptor"/>
    <property type="evidence" value="ECO:0007669"/>
    <property type="project" value="UniProtKB-ARBA"/>
</dbReference>
<organism evidence="3 4">
    <name type="scientific">Natronomonas aquatica</name>
    <dbReference type="NCBI Taxonomy" id="2841590"/>
    <lineage>
        <taxon>Archaea</taxon>
        <taxon>Methanobacteriati</taxon>
        <taxon>Methanobacteriota</taxon>
        <taxon>Stenosarchaea group</taxon>
        <taxon>Halobacteria</taxon>
        <taxon>Halobacteriales</taxon>
        <taxon>Natronomonadaceae</taxon>
        <taxon>Natronomonas</taxon>
    </lineage>
</organism>
<dbReference type="PANTHER" id="PTHR44154">
    <property type="entry name" value="QUINONE OXIDOREDUCTASE"/>
    <property type="match status" value="1"/>
</dbReference>
<accession>A0A9R1CUE8</accession>
<dbReference type="SUPFAM" id="SSF50129">
    <property type="entry name" value="GroES-like"/>
    <property type="match status" value="1"/>
</dbReference>
<dbReference type="Gene3D" id="3.40.50.720">
    <property type="entry name" value="NAD(P)-binding Rossmann-like Domain"/>
    <property type="match status" value="1"/>
</dbReference>
<evidence type="ECO:0000256" key="1">
    <source>
        <dbReference type="ARBA" id="ARBA00022857"/>
    </source>
</evidence>
<dbReference type="SUPFAM" id="SSF51735">
    <property type="entry name" value="NAD(P)-binding Rossmann-fold domains"/>
    <property type="match status" value="1"/>
</dbReference>
<dbReference type="InterPro" id="IPR051603">
    <property type="entry name" value="Zinc-ADH_QOR/CCCR"/>
</dbReference>
<dbReference type="GO" id="GO:0030554">
    <property type="term" value="F:adenyl nucleotide binding"/>
    <property type="evidence" value="ECO:0007669"/>
    <property type="project" value="UniProtKB-ARBA"/>
</dbReference>
<dbReference type="PANTHER" id="PTHR44154:SF1">
    <property type="entry name" value="QUINONE OXIDOREDUCTASE"/>
    <property type="match status" value="1"/>
</dbReference>
<evidence type="ECO:0000259" key="2">
    <source>
        <dbReference type="SMART" id="SM00829"/>
    </source>
</evidence>
<dbReference type="InterPro" id="IPR013154">
    <property type="entry name" value="ADH-like_N"/>
</dbReference>
<dbReference type="EMBL" id="JAHLKM010000015">
    <property type="protein sequence ID" value="MCQ4333972.1"/>
    <property type="molecule type" value="Genomic_DNA"/>
</dbReference>
<dbReference type="RefSeq" id="WP_256029999.1">
    <property type="nucleotide sequence ID" value="NZ_JAHLKM010000015.1"/>
</dbReference>
<dbReference type="GO" id="GO:0044281">
    <property type="term" value="P:small molecule metabolic process"/>
    <property type="evidence" value="ECO:0007669"/>
    <property type="project" value="UniProtKB-ARBA"/>
</dbReference>
<comment type="caution">
    <text evidence="3">The sequence shown here is derived from an EMBL/GenBank/DDBJ whole genome shotgun (WGS) entry which is preliminary data.</text>
</comment>
<dbReference type="GO" id="GO:0043168">
    <property type="term" value="F:anion binding"/>
    <property type="evidence" value="ECO:0007669"/>
    <property type="project" value="UniProtKB-ARBA"/>
</dbReference>